<evidence type="ECO:0000256" key="1">
    <source>
        <dbReference type="SAM" id="Phobius"/>
    </source>
</evidence>
<evidence type="ECO:0000313" key="2">
    <source>
        <dbReference type="EMBL" id="PXY24058.1"/>
    </source>
</evidence>
<dbReference type="AlphaFoldDB" id="A0A318LG79"/>
<evidence type="ECO:0000313" key="3">
    <source>
        <dbReference type="Proteomes" id="UP000247892"/>
    </source>
</evidence>
<evidence type="ECO:0008006" key="4">
    <source>
        <dbReference type="Google" id="ProtNLM"/>
    </source>
</evidence>
<keyword evidence="1" id="KW-0812">Transmembrane</keyword>
<reference evidence="2 3" key="1">
    <citation type="submission" date="2016-07" db="EMBL/GenBank/DDBJ databases">
        <title>Draft genome sequence of Prauserella sp. YIM 121212, isolated from alkaline soil.</title>
        <authorList>
            <person name="Ruckert C."/>
            <person name="Albersmeier A."/>
            <person name="Jiang C.-L."/>
            <person name="Jiang Y."/>
            <person name="Kalinowski J."/>
            <person name="Schneider O."/>
            <person name="Winkler A."/>
            <person name="Zotchev S.B."/>
        </authorList>
    </citation>
    <scope>NUCLEOTIDE SEQUENCE [LARGE SCALE GENOMIC DNA]</scope>
    <source>
        <strain evidence="2 3">YIM 121212</strain>
    </source>
</reference>
<organism evidence="2 3">
    <name type="scientific">Prauserella flavalba</name>
    <dbReference type="NCBI Taxonomy" id="1477506"/>
    <lineage>
        <taxon>Bacteria</taxon>
        <taxon>Bacillati</taxon>
        <taxon>Actinomycetota</taxon>
        <taxon>Actinomycetes</taxon>
        <taxon>Pseudonocardiales</taxon>
        <taxon>Pseudonocardiaceae</taxon>
        <taxon>Prauserella</taxon>
    </lineage>
</organism>
<accession>A0A318LG79</accession>
<comment type="caution">
    <text evidence="2">The sequence shown here is derived from an EMBL/GenBank/DDBJ whole genome shotgun (WGS) entry which is preliminary data.</text>
</comment>
<proteinExistence type="predicted"/>
<keyword evidence="3" id="KW-1185">Reference proteome</keyword>
<dbReference type="Pfam" id="PF11239">
    <property type="entry name" value="DUF3040"/>
    <property type="match status" value="1"/>
</dbReference>
<feature type="transmembrane region" description="Helical" evidence="1">
    <location>
        <begin position="50"/>
        <end position="76"/>
    </location>
</feature>
<dbReference type="EMBL" id="MASU01000013">
    <property type="protein sequence ID" value="PXY24058.1"/>
    <property type="molecule type" value="Genomic_DNA"/>
</dbReference>
<protein>
    <recommendedName>
        <fullName evidence="4">DUF3040 domain-containing protein</fullName>
    </recommendedName>
</protein>
<dbReference type="Proteomes" id="UP000247892">
    <property type="component" value="Unassembled WGS sequence"/>
</dbReference>
<keyword evidence="1" id="KW-0472">Membrane</keyword>
<dbReference type="OrthoDB" id="3628536at2"/>
<sequence>MLSHYERQELERIEQRFEHDDPELASALGSCARPHGMLSLPKLARLGLDLFAGFLVLLGALTLNFGLVFVGALLLVCAACAHLKGWNPADPPASYRRVE</sequence>
<dbReference type="RefSeq" id="WP_110341933.1">
    <property type="nucleotide sequence ID" value="NZ_JBHVKT010000057.1"/>
</dbReference>
<dbReference type="InterPro" id="IPR021401">
    <property type="entry name" value="DUF3040"/>
</dbReference>
<keyword evidence="1" id="KW-1133">Transmembrane helix</keyword>
<gene>
    <name evidence="2" type="ORF">BA062_27785</name>
</gene>
<name>A0A318LG79_9PSEU</name>